<accession>A0A6M3X5T7</accession>
<dbReference type="AlphaFoldDB" id="A0A6M3X5T7"/>
<proteinExistence type="predicted"/>
<reference evidence="1" key="1">
    <citation type="submission" date="2020-03" db="EMBL/GenBank/DDBJ databases">
        <title>The deep terrestrial virosphere.</title>
        <authorList>
            <person name="Holmfeldt K."/>
            <person name="Nilsson E."/>
            <person name="Simone D."/>
            <person name="Lopez-Fernandez M."/>
            <person name="Wu X."/>
            <person name="de Brujin I."/>
            <person name="Lundin D."/>
            <person name="Andersson A."/>
            <person name="Bertilsson S."/>
            <person name="Dopson M."/>
        </authorList>
    </citation>
    <scope>NUCLEOTIDE SEQUENCE</scope>
    <source>
        <strain evidence="1">MM171B02771</strain>
    </source>
</reference>
<organism evidence="1">
    <name type="scientific">viral metagenome</name>
    <dbReference type="NCBI Taxonomy" id="1070528"/>
    <lineage>
        <taxon>unclassified sequences</taxon>
        <taxon>metagenomes</taxon>
        <taxon>organismal metagenomes</taxon>
    </lineage>
</organism>
<protein>
    <submittedName>
        <fullName evidence="1">Uncharacterized protein</fullName>
    </submittedName>
</protein>
<gene>
    <name evidence="1" type="ORF">MM171B02771_0007</name>
</gene>
<name>A0A6M3X5T7_9ZZZZ</name>
<evidence type="ECO:0000313" key="1">
    <source>
        <dbReference type="EMBL" id="QJH93116.1"/>
    </source>
</evidence>
<dbReference type="EMBL" id="MT143947">
    <property type="protein sequence ID" value="QJH93116.1"/>
    <property type="molecule type" value="Genomic_DNA"/>
</dbReference>
<sequence>MGLSAVADRRKSVWAGKGTKCVICTKKNVGWCIITDKNYIMWFCSPMCVLIHFLHCGGITQGYIQKFLIEYFQLENVDIRKQIKEKLLKTLENIDISKEYKEEILECLEE</sequence>